<feature type="compositionally biased region" description="Polar residues" evidence="1">
    <location>
        <begin position="98"/>
        <end position="108"/>
    </location>
</feature>
<feature type="compositionally biased region" description="Polar residues" evidence="1">
    <location>
        <begin position="204"/>
        <end position="214"/>
    </location>
</feature>
<protein>
    <submittedName>
        <fullName evidence="2">Uncharacterized protein</fullName>
    </submittedName>
</protein>
<feature type="region of interest" description="Disordered" evidence="1">
    <location>
        <begin position="256"/>
        <end position="387"/>
    </location>
</feature>
<dbReference type="AlphaFoldDB" id="A0A854Q683"/>
<sequence>MSTHAFPQAPAQVPIPLPPPLNPSPRAREYSEGSMYDELNPEDIRAWHGRYAAYKQWRHKIPTKRIKPIGHTSGSGSTQSFGLQVGVGSANWAWQRGDQLSDTGTEPTTVVERQREQRDRELERKAQVPVASALPPQTNIHTVKTKPSFSPPTPIQLTSTIKSAPIFSLQPSILQSIQPILAQPTTQSSQAKQSPASSRYPVLAQSSKKLSPSPDTLLVPSPTPLATHAEREAYLASVTDLPLEMLTETQDGVSAPNKIDTLISRSRSDGDRAKGKSASNMFGGSSTTLPSNEEKAKEVRSLGSGRSSRNRLGRSVTDVVKAKSSSSARRESGPSVGRNLGSAGRRLERSITDGTKAKSSCQKPPRERHYQASDHLPVPGTAPPKPHRMEVTISRIVQPPFPPSHAPTRHQPKSMAGETTLIPLYQPNSSEATIARAAKPLPPLAVAGPIKVPTSVKTVASGLAVPPARFPTEATIIQAGTIPLPASSIHVHTSYAAPIQPTPSQVSLDPSIKPHTDLPCLASPLPNPGPLPGPAPTHRQQMPLPRPALTPRPSNDALGVNLGYVKDKRGGGSLMARFESAASPDNSVKASGTPNVDNIEIMTKTLSKKEATIVPQPSIAHQASQRSVGTRSEHVPVPPSTAPPTNTPMAQQAPSNSSQEHPMALDTRAAQPSHQPQPSTRGLFHQPVDLQPHVSTIQYLDVPGSSHSGHDGGNDNGSGKGHSIARANGSSNPTFLFCPQSNSQHPGTYRSKEDQVSFEVAQGSRRRLRVTLKWLKDGSWKGSSTNDGTSQREGSVQSDKPPTVPPKELPRQKGSYRSKLPRRTSHSDDHAPQPKHLIPADQHPSLDLSLIKMDVSFEHQRKRENQPMHKNRKQYLSSTNPAFNPTLNPYYTVAPLPPYNPTQMYNIQVPFTYPQPQPPGIWGYKPLNHDQNVEQIPRQGPESPEKESLDPPSEEISPMMADGNTPPIGGFGMGLGTGVGAAAAGAYPQPPGQRQQYSWQQRSTIFQRMFSRDTYQPNRYRNLNHEDEELPSEDIHAWRRKIPSGPADRAPTAASTHRPSINPRPIIANTFGLGTAYDFASPGRAPNMWWKRLMPRRQIDEQSKRNKPRLPDPTPLPPFHNVQQNLLRTHADISPHKVPYVRDRVREKEQRRRQRAGGRNERQKRMTEQLKIAGLSREALAKTDARDWPKSMGNDRLRGRPRTMVKDWVTKVKKSGRIQPPPKPGPATEYVPWRSRLITKDPGVARLHRQSSQARLTDGASQQQRLQNSSNVP</sequence>
<feature type="compositionally biased region" description="Polar residues" evidence="1">
    <location>
        <begin position="781"/>
        <end position="800"/>
    </location>
</feature>
<feature type="region of interest" description="Disordered" evidence="1">
    <location>
        <begin position="1213"/>
        <end position="1234"/>
    </location>
</feature>
<feature type="compositionally biased region" description="Polar residues" evidence="1">
    <location>
        <begin position="728"/>
        <end position="746"/>
    </location>
</feature>
<feature type="region of interest" description="Disordered" evidence="1">
    <location>
        <begin position="934"/>
        <end position="972"/>
    </location>
</feature>
<feature type="compositionally biased region" description="Basic and acidic residues" evidence="1">
    <location>
        <begin position="112"/>
        <end position="126"/>
    </location>
</feature>
<feature type="compositionally biased region" description="Basic and acidic residues" evidence="1">
    <location>
        <begin position="1158"/>
        <end position="1168"/>
    </location>
</feature>
<feature type="compositionally biased region" description="Polar residues" evidence="1">
    <location>
        <begin position="647"/>
        <end position="660"/>
    </location>
</feature>
<feature type="compositionally biased region" description="Polar residues" evidence="1">
    <location>
        <begin position="1250"/>
        <end position="1273"/>
    </location>
</feature>
<comment type="caution">
    <text evidence="2">The sequence shown here is derived from an EMBL/GenBank/DDBJ whole genome shotgun (WGS) entry which is preliminary data.</text>
</comment>
<feature type="compositionally biased region" description="Polar residues" evidence="1">
    <location>
        <begin position="619"/>
        <end position="630"/>
    </location>
</feature>
<feature type="compositionally biased region" description="Pro residues" evidence="1">
    <location>
        <begin position="636"/>
        <end position="646"/>
    </location>
</feature>
<feature type="region of interest" description="Disordered" evidence="1">
    <location>
        <begin position="1141"/>
        <end position="1168"/>
    </location>
</feature>
<gene>
    <name evidence="2" type="ORF">C361_05206</name>
</gene>
<feature type="region of interest" description="Disordered" evidence="1">
    <location>
        <begin position="613"/>
        <end position="685"/>
    </location>
</feature>
<feature type="region of interest" description="Disordered" evidence="1">
    <location>
        <begin position="700"/>
        <end position="763"/>
    </location>
</feature>
<feature type="compositionally biased region" description="Pro residues" evidence="1">
    <location>
        <begin position="525"/>
        <end position="535"/>
    </location>
</feature>
<dbReference type="Proteomes" id="UP000199727">
    <property type="component" value="Unassembled WGS sequence"/>
</dbReference>
<reference evidence="2 3" key="1">
    <citation type="submission" date="2017-06" db="EMBL/GenBank/DDBJ databases">
        <title>Global population genomics of the pathogenic fungus Cryptococcus neoformans var. grubii.</title>
        <authorList>
            <person name="Cuomo C."/>
            <person name="Litvintseva A."/>
            <person name="Chen Y."/>
            <person name="Young S."/>
            <person name="Zeng Q."/>
            <person name="Chapman S."/>
            <person name="Gujja S."/>
            <person name="Saif S."/>
            <person name="Birren B."/>
        </authorList>
    </citation>
    <scope>NUCLEOTIDE SEQUENCE [LARGE SCALE GENOMIC DNA]</scope>
    <source>
        <strain evidence="2 3">Tu259-1</strain>
    </source>
</reference>
<feature type="region of interest" description="Disordered" evidence="1">
    <location>
        <begin position="184"/>
        <end position="223"/>
    </location>
</feature>
<evidence type="ECO:0000313" key="2">
    <source>
        <dbReference type="EMBL" id="OXG15766.1"/>
    </source>
</evidence>
<feature type="region of interest" description="Disordered" evidence="1">
    <location>
        <begin position="1044"/>
        <end position="1063"/>
    </location>
</feature>
<feature type="region of interest" description="Disordered" evidence="1">
    <location>
        <begin position="778"/>
        <end position="844"/>
    </location>
</feature>
<feature type="region of interest" description="Disordered" evidence="1">
    <location>
        <begin position="524"/>
        <end position="557"/>
    </location>
</feature>
<accession>A0A854Q683</accession>
<evidence type="ECO:0000256" key="1">
    <source>
        <dbReference type="SAM" id="MobiDB-lite"/>
    </source>
</evidence>
<feature type="compositionally biased region" description="Polar residues" evidence="1">
    <location>
        <begin position="277"/>
        <end position="291"/>
    </location>
</feature>
<name>A0A854Q683_CRYNE</name>
<feature type="region of interest" description="Disordered" evidence="1">
    <location>
        <begin position="97"/>
        <end position="129"/>
    </location>
</feature>
<dbReference type="OrthoDB" id="2564780at2759"/>
<feature type="compositionally biased region" description="Basic residues" evidence="1">
    <location>
        <begin position="814"/>
        <end position="824"/>
    </location>
</feature>
<feature type="region of interest" description="Disordered" evidence="1">
    <location>
        <begin position="1"/>
        <end position="33"/>
    </location>
</feature>
<dbReference type="EMBL" id="AMKT01000069">
    <property type="protein sequence ID" value="OXG15766.1"/>
    <property type="molecule type" value="Genomic_DNA"/>
</dbReference>
<evidence type="ECO:0000313" key="3">
    <source>
        <dbReference type="Proteomes" id="UP000199727"/>
    </source>
</evidence>
<proteinExistence type="predicted"/>
<feature type="region of interest" description="Disordered" evidence="1">
    <location>
        <begin position="1246"/>
        <end position="1273"/>
    </location>
</feature>
<feature type="compositionally biased region" description="Low complexity" evidence="1">
    <location>
        <begin position="184"/>
        <end position="198"/>
    </location>
</feature>
<feature type="compositionally biased region" description="Basic and acidic residues" evidence="1">
    <location>
        <begin position="1141"/>
        <end position="1150"/>
    </location>
</feature>
<feature type="compositionally biased region" description="Pro residues" evidence="1">
    <location>
        <begin position="13"/>
        <end position="23"/>
    </location>
</feature>
<organism evidence="2 3">
    <name type="scientific">Cryptococcus neoformans Tu259-1</name>
    <dbReference type="NCBI Taxonomy" id="1230072"/>
    <lineage>
        <taxon>Eukaryota</taxon>
        <taxon>Fungi</taxon>
        <taxon>Dikarya</taxon>
        <taxon>Basidiomycota</taxon>
        <taxon>Agaricomycotina</taxon>
        <taxon>Tremellomycetes</taxon>
        <taxon>Tremellales</taxon>
        <taxon>Cryptococcaceae</taxon>
        <taxon>Cryptococcus</taxon>
        <taxon>Cryptococcus neoformans species complex</taxon>
    </lineage>
</organism>
<feature type="compositionally biased region" description="Polar residues" evidence="1">
    <location>
        <begin position="670"/>
        <end position="680"/>
    </location>
</feature>